<protein>
    <submittedName>
        <fullName evidence="1">Uncharacterized protein</fullName>
    </submittedName>
</protein>
<proteinExistence type="predicted"/>
<evidence type="ECO:0000313" key="1">
    <source>
        <dbReference type="EMBL" id="KAJ4437566.1"/>
    </source>
</evidence>
<keyword evidence="2" id="KW-1185">Reference proteome</keyword>
<name>A0ABQ8SV12_PERAM</name>
<evidence type="ECO:0000313" key="2">
    <source>
        <dbReference type="Proteomes" id="UP001148838"/>
    </source>
</evidence>
<dbReference type="EMBL" id="JAJSOF020000021">
    <property type="protein sequence ID" value="KAJ4437566.1"/>
    <property type="molecule type" value="Genomic_DNA"/>
</dbReference>
<comment type="caution">
    <text evidence="1">The sequence shown here is derived from an EMBL/GenBank/DDBJ whole genome shotgun (WGS) entry which is preliminary data.</text>
</comment>
<reference evidence="1 2" key="1">
    <citation type="journal article" date="2022" name="Allergy">
        <title>Genome assembly and annotation of Periplaneta americana reveal a comprehensive cockroach allergen profile.</title>
        <authorList>
            <person name="Wang L."/>
            <person name="Xiong Q."/>
            <person name="Saelim N."/>
            <person name="Wang L."/>
            <person name="Nong W."/>
            <person name="Wan A.T."/>
            <person name="Shi M."/>
            <person name="Liu X."/>
            <person name="Cao Q."/>
            <person name="Hui J.H.L."/>
            <person name="Sookrung N."/>
            <person name="Leung T.F."/>
            <person name="Tungtrongchitr A."/>
            <person name="Tsui S.K.W."/>
        </authorList>
    </citation>
    <scope>NUCLEOTIDE SEQUENCE [LARGE SCALE GENOMIC DNA]</scope>
    <source>
        <strain evidence="1">PWHHKU_190912</strain>
    </source>
</reference>
<dbReference type="PANTHER" id="PTHR10773:SF19">
    <property type="match status" value="1"/>
</dbReference>
<dbReference type="PANTHER" id="PTHR10773">
    <property type="entry name" value="DNA-DIRECTED RNA POLYMERASES I, II, AND III SUBUNIT RPABC2"/>
    <property type="match status" value="1"/>
</dbReference>
<organism evidence="1 2">
    <name type="scientific">Periplaneta americana</name>
    <name type="common">American cockroach</name>
    <name type="synonym">Blatta americana</name>
    <dbReference type="NCBI Taxonomy" id="6978"/>
    <lineage>
        <taxon>Eukaryota</taxon>
        <taxon>Metazoa</taxon>
        <taxon>Ecdysozoa</taxon>
        <taxon>Arthropoda</taxon>
        <taxon>Hexapoda</taxon>
        <taxon>Insecta</taxon>
        <taxon>Pterygota</taxon>
        <taxon>Neoptera</taxon>
        <taxon>Polyneoptera</taxon>
        <taxon>Dictyoptera</taxon>
        <taxon>Blattodea</taxon>
        <taxon>Blattoidea</taxon>
        <taxon>Blattidae</taxon>
        <taxon>Blattinae</taxon>
        <taxon>Periplaneta</taxon>
    </lineage>
</organism>
<dbReference type="Proteomes" id="UP001148838">
    <property type="component" value="Unassembled WGS sequence"/>
</dbReference>
<accession>A0ABQ8SV12</accession>
<gene>
    <name evidence="1" type="ORF">ANN_17711</name>
</gene>
<sequence length="353" mass="41255">MECPLVSTVFHTHAKKDKKEEDLRFLRTFFDSLPKLPSHYCGQSSSKLYLEPIVHSKIQLHDLYKQRCARENTDPLSRDTSTCFSRKVTSAFSPKKDQCHICCSYKTGNISEAAWLQHDEQKKETRKEKEKDKEDAQMELGNVFTMDLQAVKIVPCRQASSVYNKTKLCVHNFTVYNLKNHDVVCYWFDETQAELVASVFASSVIDALHYCIKENPLSVIMYSDACMSTYQNRNVVISNDLLGLAISTEIADERFWMYDSIRTGRGTNDPTVTDLRAIQYRPDGNYNFFFKFRFTEDWQEMPRRPRKQSTEVTYKQLYSQPLRIKKSKWNHLQQLKSVLPKDCHAFYDNIGYV</sequence>